<protein>
    <submittedName>
        <fullName evidence="1">RCG63343</fullName>
    </submittedName>
</protein>
<dbReference type="EMBL" id="CH473977">
    <property type="protein sequence ID" value="EDL98348.1"/>
    <property type="molecule type" value="Genomic_DNA"/>
</dbReference>
<proteinExistence type="predicted"/>
<reference evidence="2" key="1">
    <citation type="submission" date="2005-09" db="EMBL/GenBank/DDBJ databases">
        <authorList>
            <person name="Mural R.J."/>
            <person name="Li P.W."/>
            <person name="Adams M.D."/>
            <person name="Amanatides P.G."/>
            <person name="Baden-Tillson H."/>
            <person name="Barnstead M."/>
            <person name="Chin S.H."/>
            <person name="Dew I."/>
            <person name="Evans C.A."/>
            <person name="Ferriera S."/>
            <person name="Flanigan M."/>
            <person name="Fosler C."/>
            <person name="Glodek A."/>
            <person name="Gu Z."/>
            <person name="Holt R.A."/>
            <person name="Jennings D."/>
            <person name="Kraft C.L."/>
            <person name="Lu F."/>
            <person name="Nguyen T."/>
            <person name="Nusskern D.R."/>
            <person name="Pfannkoch C.M."/>
            <person name="Sitter C."/>
            <person name="Sutton G.G."/>
            <person name="Venter J.C."/>
            <person name="Wang Z."/>
            <person name="Woodage T."/>
            <person name="Zheng X.H."/>
            <person name="Zhong F."/>
        </authorList>
    </citation>
    <scope>NUCLEOTIDE SEQUENCE [LARGE SCALE GENOMIC DNA]</scope>
    <source>
        <strain>BN</strain>
        <strain evidence="2">Sprague-Dawley</strain>
    </source>
</reference>
<sequence length="68" mass="7892">MVKHLSNGFDPQYYKVKTKPIFLGPENAQNSKENIYKLSEMKNKLSILNIQPIFPLLPSRVWAFKIQG</sequence>
<evidence type="ECO:0000313" key="1">
    <source>
        <dbReference type="EMBL" id="EDL98348.1"/>
    </source>
</evidence>
<evidence type="ECO:0000313" key="2">
    <source>
        <dbReference type="Proteomes" id="UP000234681"/>
    </source>
</evidence>
<dbReference type="AlphaFoldDB" id="A6J7J8"/>
<organism evidence="1 2">
    <name type="scientific">Rattus norvegicus</name>
    <name type="common">Rat</name>
    <dbReference type="NCBI Taxonomy" id="10116"/>
    <lineage>
        <taxon>Eukaryota</taxon>
        <taxon>Metazoa</taxon>
        <taxon>Chordata</taxon>
        <taxon>Craniata</taxon>
        <taxon>Vertebrata</taxon>
        <taxon>Euteleostomi</taxon>
        <taxon>Mammalia</taxon>
        <taxon>Eutheria</taxon>
        <taxon>Euarchontoglires</taxon>
        <taxon>Glires</taxon>
        <taxon>Rodentia</taxon>
        <taxon>Myomorpha</taxon>
        <taxon>Muroidea</taxon>
        <taxon>Muridae</taxon>
        <taxon>Murinae</taxon>
        <taxon>Rattus</taxon>
    </lineage>
</organism>
<accession>A6J7J8</accession>
<dbReference type="Proteomes" id="UP000234681">
    <property type="component" value="Chromosome 17"/>
</dbReference>
<name>A6J7J8_RAT</name>
<gene>
    <name evidence="1" type="ORF">rCG_63343</name>
</gene>